<keyword evidence="3" id="KW-1185">Reference proteome</keyword>
<name>A0A4E0QC22_9EURY</name>
<sequence length="140" mass="15684">MALADSMGFVSIVIQFLLLLMMIFAVRSVSGRQIDRHCKIVNLAVVLQLISVMIFMTAPMSSLLRLNIGGTVLGALIWIHHLGGLTVFLLAVYINMALNGNLKFLGNPYKWMRITLVVWILTFTGGVLIYLHIWQQITLI</sequence>
<proteinExistence type="predicted"/>
<reference evidence="2 3" key="1">
    <citation type="submission" date="2017-11" db="EMBL/GenBank/DDBJ databases">
        <title>Isolation and Characterization of Methanogenic Archaea from Saline Meromictic Lake at Siberia.</title>
        <authorList>
            <person name="Shen Y."/>
            <person name="Huang H.-H."/>
            <person name="Lai M.-C."/>
            <person name="Chen S.-C."/>
        </authorList>
    </citation>
    <scope>NUCLEOTIDE SEQUENCE [LARGE SCALE GENOMIC DNA]</scope>
    <source>
        <strain evidence="2 3">SY-01</strain>
    </source>
</reference>
<feature type="transmembrane region" description="Helical" evidence="1">
    <location>
        <begin position="72"/>
        <end position="94"/>
    </location>
</feature>
<dbReference type="RefSeq" id="WP_135389117.1">
    <property type="nucleotide sequence ID" value="NZ_PGGK01000003.1"/>
</dbReference>
<dbReference type="OrthoDB" id="125798at2157"/>
<keyword evidence="1" id="KW-0812">Transmembrane</keyword>
<feature type="transmembrane region" description="Helical" evidence="1">
    <location>
        <begin position="114"/>
        <end position="134"/>
    </location>
</feature>
<keyword evidence="1" id="KW-1133">Transmembrane helix</keyword>
<comment type="caution">
    <text evidence="2">The sequence shown here is derived from an EMBL/GenBank/DDBJ whole genome shotgun (WGS) entry which is preliminary data.</text>
</comment>
<protein>
    <submittedName>
        <fullName evidence="2">Uncharacterized protein</fullName>
    </submittedName>
</protein>
<accession>A0A4E0QC22</accession>
<feature type="transmembrane region" description="Helical" evidence="1">
    <location>
        <begin position="6"/>
        <end position="28"/>
    </location>
</feature>
<keyword evidence="1" id="KW-0472">Membrane</keyword>
<dbReference type="EMBL" id="PGGK01000003">
    <property type="protein sequence ID" value="TGC10734.1"/>
    <property type="molecule type" value="Genomic_DNA"/>
</dbReference>
<organism evidence="2 3">
    <name type="scientific">Methanolobus halotolerans</name>
    <dbReference type="NCBI Taxonomy" id="2052935"/>
    <lineage>
        <taxon>Archaea</taxon>
        <taxon>Methanobacteriati</taxon>
        <taxon>Methanobacteriota</taxon>
        <taxon>Stenosarchaea group</taxon>
        <taxon>Methanomicrobia</taxon>
        <taxon>Methanosarcinales</taxon>
        <taxon>Methanosarcinaceae</taxon>
        <taxon>Methanolobus</taxon>
    </lineage>
</organism>
<evidence type="ECO:0000313" key="2">
    <source>
        <dbReference type="EMBL" id="TGC10734.1"/>
    </source>
</evidence>
<gene>
    <name evidence="2" type="ORF">CUN85_04520</name>
</gene>
<evidence type="ECO:0000313" key="3">
    <source>
        <dbReference type="Proteomes" id="UP000297295"/>
    </source>
</evidence>
<dbReference type="AlphaFoldDB" id="A0A4E0QC22"/>
<evidence type="ECO:0000256" key="1">
    <source>
        <dbReference type="SAM" id="Phobius"/>
    </source>
</evidence>
<dbReference type="Proteomes" id="UP000297295">
    <property type="component" value="Unassembled WGS sequence"/>
</dbReference>
<feature type="transmembrane region" description="Helical" evidence="1">
    <location>
        <begin position="40"/>
        <end position="60"/>
    </location>
</feature>